<sequence length="425" mass="46305">MIKTRFGETLPQAPNILQVTPFETATRHLRHVSDYATYKKLHSTLPAAVLSALKARDKTFLAIGFEWNERNERTVLEWGYAAVRLGHWPPVPDTNYRKGHYIVADYVDKVINRYRPTYPWQLPQLIQAVISSLASPNSETAPNDLVLVAHDMQGDLARLEEMKIKLPPNMLVIDTMIFERALYSNGLRGIMQDPKGDRPRAAGSALSFENLLFSLTLPPTPGSPSGSGERSSSTQKRRSSASPQPPPLVLPQCTLHNSGNDAFMCLFALQKLLEPKGTVVPSLSNARKARTISTPSRFHGLLPGVAGGGVVAGGPIMTGVPFPPVMMPMRNLNMNGNASPNMHYATAGFAPVATRPTPMATTMPLSASASMPSLASPYDLADEFGQMQLNRGRKDSAHHHHLTAPGRPTDRSSKSPARVSPLKAD</sequence>
<gene>
    <name evidence="3" type="ORF">CPB84DRAFT_1776131</name>
</gene>
<dbReference type="OrthoDB" id="5953249at2759"/>
<feature type="region of interest" description="Disordered" evidence="1">
    <location>
        <begin position="389"/>
        <end position="425"/>
    </location>
</feature>
<organism evidence="3 4">
    <name type="scientific">Gymnopilus junonius</name>
    <name type="common">Spectacular rustgill mushroom</name>
    <name type="synonym">Gymnopilus spectabilis subsp. junonius</name>
    <dbReference type="NCBI Taxonomy" id="109634"/>
    <lineage>
        <taxon>Eukaryota</taxon>
        <taxon>Fungi</taxon>
        <taxon>Dikarya</taxon>
        <taxon>Basidiomycota</taxon>
        <taxon>Agaricomycotina</taxon>
        <taxon>Agaricomycetes</taxon>
        <taxon>Agaricomycetidae</taxon>
        <taxon>Agaricales</taxon>
        <taxon>Agaricineae</taxon>
        <taxon>Hymenogastraceae</taxon>
        <taxon>Gymnopilus</taxon>
    </lineage>
</organism>
<evidence type="ECO:0000259" key="2">
    <source>
        <dbReference type="Pfam" id="PF21762"/>
    </source>
</evidence>
<dbReference type="InterPro" id="IPR048519">
    <property type="entry name" value="Gfd2/YDR514C-like_C"/>
</dbReference>
<evidence type="ECO:0000256" key="1">
    <source>
        <dbReference type="SAM" id="MobiDB-lite"/>
    </source>
</evidence>
<dbReference type="EMBL" id="JADNYJ010000037">
    <property type="protein sequence ID" value="KAF8902198.1"/>
    <property type="molecule type" value="Genomic_DNA"/>
</dbReference>
<dbReference type="PANTHER" id="PTHR28083">
    <property type="entry name" value="GOOD FOR FULL DBP5 ACTIVITY PROTEIN 2"/>
    <property type="match status" value="1"/>
</dbReference>
<evidence type="ECO:0000313" key="3">
    <source>
        <dbReference type="EMBL" id="KAF8902198.1"/>
    </source>
</evidence>
<proteinExistence type="predicted"/>
<accession>A0A9P5NPL7</accession>
<dbReference type="InterPro" id="IPR040151">
    <property type="entry name" value="Gfd2/YDR514C-like"/>
</dbReference>
<feature type="compositionally biased region" description="Low complexity" evidence="1">
    <location>
        <begin position="218"/>
        <end position="234"/>
    </location>
</feature>
<dbReference type="AlphaFoldDB" id="A0A9P5NPL7"/>
<dbReference type="Pfam" id="PF21762">
    <property type="entry name" value="DEDDh_C"/>
    <property type="match status" value="1"/>
</dbReference>
<keyword evidence="4" id="KW-1185">Reference proteome</keyword>
<evidence type="ECO:0000313" key="4">
    <source>
        <dbReference type="Proteomes" id="UP000724874"/>
    </source>
</evidence>
<name>A0A9P5NPL7_GYMJU</name>
<reference evidence="3" key="1">
    <citation type="submission" date="2020-11" db="EMBL/GenBank/DDBJ databases">
        <authorList>
            <consortium name="DOE Joint Genome Institute"/>
            <person name="Ahrendt S."/>
            <person name="Riley R."/>
            <person name="Andreopoulos W."/>
            <person name="LaButti K."/>
            <person name="Pangilinan J."/>
            <person name="Ruiz-duenas F.J."/>
            <person name="Barrasa J.M."/>
            <person name="Sanchez-Garcia M."/>
            <person name="Camarero S."/>
            <person name="Miyauchi S."/>
            <person name="Serrano A."/>
            <person name="Linde D."/>
            <person name="Babiker R."/>
            <person name="Drula E."/>
            <person name="Ayuso-Fernandez I."/>
            <person name="Pacheco R."/>
            <person name="Padilla G."/>
            <person name="Ferreira P."/>
            <person name="Barriuso J."/>
            <person name="Kellner H."/>
            <person name="Castanera R."/>
            <person name="Alfaro M."/>
            <person name="Ramirez L."/>
            <person name="Pisabarro A.G."/>
            <person name="Kuo A."/>
            <person name="Tritt A."/>
            <person name="Lipzen A."/>
            <person name="He G."/>
            <person name="Yan M."/>
            <person name="Ng V."/>
            <person name="Cullen D."/>
            <person name="Martin F."/>
            <person name="Rosso M.-N."/>
            <person name="Henrissat B."/>
            <person name="Hibbett D."/>
            <person name="Martinez A.T."/>
            <person name="Grigoriev I.V."/>
        </authorList>
    </citation>
    <scope>NUCLEOTIDE SEQUENCE</scope>
    <source>
        <strain evidence="3">AH 44721</strain>
    </source>
</reference>
<feature type="domain" description="Gfd2/YDR514C-like C-terminal" evidence="2">
    <location>
        <begin position="60"/>
        <end position="178"/>
    </location>
</feature>
<dbReference type="GO" id="GO:0005634">
    <property type="term" value="C:nucleus"/>
    <property type="evidence" value="ECO:0007669"/>
    <property type="project" value="TreeGrafter"/>
</dbReference>
<feature type="region of interest" description="Disordered" evidence="1">
    <location>
        <begin position="218"/>
        <end position="253"/>
    </location>
</feature>
<protein>
    <recommendedName>
        <fullName evidence="2">Gfd2/YDR514C-like C-terminal domain-containing protein</fullName>
    </recommendedName>
</protein>
<dbReference type="PANTHER" id="PTHR28083:SF1">
    <property type="entry name" value="GOOD FOR FULL DBP5 ACTIVITY PROTEIN 2"/>
    <property type="match status" value="1"/>
</dbReference>
<dbReference type="Proteomes" id="UP000724874">
    <property type="component" value="Unassembled WGS sequence"/>
</dbReference>
<comment type="caution">
    <text evidence="3">The sequence shown here is derived from an EMBL/GenBank/DDBJ whole genome shotgun (WGS) entry which is preliminary data.</text>
</comment>